<dbReference type="RefSeq" id="WP_073555415.1">
    <property type="nucleotide sequence ID" value="NZ_MRCA01000003.1"/>
</dbReference>
<organism evidence="7 8">
    <name type="scientific">Fischerella major NIES-592</name>
    <dbReference type="NCBI Taxonomy" id="210994"/>
    <lineage>
        <taxon>Bacteria</taxon>
        <taxon>Bacillati</taxon>
        <taxon>Cyanobacteriota</taxon>
        <taxon>Cyanophyceae</taxon>
        <taxon>Nostocales</taxon>
        <taxon>Hapalosiphonaceae</taxon>
        <taxon>Fischerella</taxon>
    </lineage>
</organism>
<name>A0A1U7H1K3_9CYAN</name>
<feature type="active site" evidence="6">
    <location>
        <position position="76"/>
    </location>
</feature>
<dbReference type="SUPFAM" id="SSF53335">
    <property type="entry name" value="S-adenosyl-L-methionine-dependent methyltransferases"/>
    <property type="match status" value="1"/>
</dbReference>
<dbReference type="PANTHER" id="PTHR46098:SF1">
    <property type="entry name" value="TRNA (CYTOSINE(38)-C(5))-METHYLTRANSFERASE"/>
    <property type="match status" value="1"/>
</dbReference>
<evidence type="ECO:0000256" key="4">
    <source>
        <dbReference type="ARBA" id="ARBA00022691"/>
    </source>
</evidence>
<dbReference type="PROSITE" id="PS51679">
    <property type="entry name" value="SAM_MT_C5"/>
    <property type="match status" value="1"/>
</dbReference>
<dbReference type="GO" id="GO:0009307">
    <property type="term" value="P:DNA restriction-modification system"/>
    <property type="evidence" value="ECO:0007669"/>
    <property type="project" value="UniProtKB-KW"/>
</dbReference>
<sequence length="272" mass="30663">MQAISLFTGIGGFEIAFHQVFGDEGKVIQMCECDADAQTVLRSHFPSTPIHPDIHTYYPDVNWNYTTGLIFGGFPCTNTSCAGDRAGLSGQESRLWLEMLRVVAIARPRFVLVENPTGLIHRGLRAILGGLRVAGYSTEVEIVSAEQLGAPHERERLFIIAYPYHLCQRQDRMPPCWDEQIRAEIEAIYNQGRQTQPSDTRVDDGIPLWLGGIGFAGQWRDTAHTTPVYAGVRRHMESRRKCVDLYGRSVVPACAAVAFHRIKYLSEWWRDV</sequence>
<evidence type="ECO:0000256" key="6">
    <source>
        <dbReference type="PROSITE-ProRule" id="PRU01016"/>
    </source>
</evidence>
<dbReference type="PANTHER" id="PTHR46098">
    <property type="entry name" value="TRNA (CYTOSINE(38)-C(5))-METHYLTRANSFERASE"/>
    <property type="match status" value="1"/>
</dbReference>
<keyword evidence="5" id="KW-0680">Restriction system</keyword>
<dbReference type="InterPro" id="IPR029063">
    <property type="entry name" value="SAM-dependent_MTases_sf"/>
</dbReference>
<keyword evidence="4 6" id="KW-0949">S-adenosyl-L-methionine</keyword>
<evidence type="ECO:0000256" key="5">
    <source>
        <dbReference type="ARBA" id="ARBA00022747"/>
    </source>
</evidence>
<evidence type="ECO:0000256" key="2">
    <source>
        <dbReference type="ARBA" id="ARBA00022603"/>
    </source>
</evidence>
<proteinExistence type="inferred from homology"/>
<protein>
    <recommendedName>
        <fullName evidence="1">DNA (cytosine-5-)-methyltransferase</fullName>
        <ecNumber evidence="1">2.1.1.37</ecNumber>
    </recommendedName>
</protein>
<gene>
    <name evidence="7" type="ORF">NIES592_08045</name>
</gene>
<evidence type="ECO:0000256" key="1">
    <source>
        <dbReference type="ARBA" id="ARBA00011975"/>
    </source>
</evidence>
<dbReference type="AlphaFoldDB" id="A0A1U7H1K3"/>
<dbReference type="GO" id="GO:0032259">
    <property type="term" value="P:methylation"/>
    <property type="evidence" value="ECO:0007669"/>
    <property type="project" value="UniProtKB-KW"/>
</dbReference>
<keyword evidence="2 6" id="KW-0489">Methyltransferase</keyword>
<reference evidence="7 8" key="1">
    <citation type="submission" date="2016-11" db="EMBL/GenBank/DDBJ databases">
        <title>Draft Genome Sequences of Nine Cyanobacterial Strains from Diverse Habitats.</title>
        <authorList>
            <person name="Zhu T."/>
            <person name="Hou S."/>
            <person name="Lu X."/>
            <person name="Hess W.R."/>
        </authorList>
    </citation>
    <scope>NUCLEOTIDE SEQUENCE [LARGE SCALE GENOMIC DNA]</scope>
    <source>
        <strain evidence="7 8">NIES-592</strain>
    </source>
</reference>
<accession>A0A1U7H1K3</accession>
<dbReference type="REBASE" id="191685">
    <property type="entry name" value="M.Fma592ORF8045P"/>
</dbReference>
<dbReference type="InterPro" id="IPR001525">
    <property type="entry name" value="C5_MeTfrase"/>
</dbReference>
<dbReference type="EMBL" id="MRCA01000003">
    <property type="protein sequence ID" value="OKH14818.1"/>
    <property type="molecule type" value="Genomic_DNA"/>
</dbReference>
<dbReference type="EC" id="2.1.1.37" evidence="1"/>
<comment type="caution">
    <text evidence="7">The sequence shown here is derived from an EMBL/GenBank/DDBJ whole genome shotgun (WGS) entry which is preliminary data.</text>
</comment>
<dbReference type="Proteomes" id="UP000186391">
    <property type="component" value="Unassembled WGS sequence"/>
</dbReference>
<evidence type="ECO:0000313" key="7">
    <source>
        <dbReference type="EMBL" id="OKH14818.1"/>
    </source>
</evidence>
<keyword evidence="3 6" id="KW-0808">Transferase</keyword>
<evidence type="ECO:0000313" key="8">
    <source>
        <dbReference type="Proteomes" id="UP000186391"/>
    </source>
</evidence>
<keyword evidence="8" id="KW-1185">Reference proteome</keyword>
<dbReference type="Pfam" id="PF00145">
    <property type="entry name" value="DNA_methylase"/>
    <property type="match status" value="1"/>
</dbReference>
<comment type="similarity">
    <text evidence="6">Belongs to the class I-like SAM-binding methyltransferase superfamily. C5-methyltransferase family.</text>
</comment>
<dbReference type="GO" id="GO:0003886">
    <property type="term" value="F:DNA (cytosine-5-)-methyltransferase activity"/>
    <property type="evidence" value="ECO:0007669"/>
    <property type="project" value="UniProtKB-EC"/>
</dbReference>
<dbReference type="PRINTS" id="PR00105">
    <property type="entry name" value="C5METTRFRASE"/>
</dbReference>
<dbReference type="InterPro" id="IPR050750">
    <property type="entry name" value="C5-MTase"/>
</dbReference>
<evidence type="ECO:0000256" key="3">
    <source>
        <dbReference type="ARBA" id="ARBA00022679"/>
    </source>
</evidence>
<dbReference type="Gene3D" id="3.40.50.150">
    <property type="entry name" value="Vaccinia Virus protein VP39"/>
    <property type="match status" value="1"/>
</dbReference>